<dbReference type="EMBL" id="JALJOU010000073">
    <property type="protein sequence ID" value="KAK9825447.1"/>
    <property type="molecule type" value="Genomic_DNA"/>
</dbReference>
<dbReference type="AlphaFoldDB" id="A0AAW1QVD7"/>
<evidence type="ECO:0000256" key="1">
    <source>
        <dbReference type="SAM" id="MobiDB-lite"/>
    </source>
</evidence>
<feature type="compositionally biased region" description="Pro residues" evidence="1">
    <location>
        <begin position="394"/>
        <end position="404"/>
    </location>
</feature>
<sequence length="404" mass="43890">MFDFRSWWRGKGSEYCTRDFPEVWTAFVDSFVDSILARGPAARPHFKVPPHPTFLPAAARIVAIGDLHGDLHKARRAFRVGGLIDQQDHWIGGSTTAVQVGDQLDRGDHELEILYFLERLQREAARAGGALHILNGNHETMNVAGRFRYATLPGIADFYRWEVVQSIGAGLKARCGCAPDGPLRPTPVGGGGAALEDAAERSRQHALAPGGAVTRRFLAPHPVALQVGSTVFVHGGILPEHAEYGLERLNADCRAWMEGVPDAQMPVFLGGRRAVVWARDYSNEDERQCDCSALAEALGMLPGAQRMVVGHTIQDAGINSACGGRVLRIDVGLSAGCGDGDPQVLEILNDSEVRRLHEGQPPAPLPSGLQESPPPEPVPRVPFWQWAAKQRQDAPPPPVLQEVR</sequence>
<keyword evidence="4" id="KW-1185">Reference proteome</keyword>
<dbReference type="SUPFAM" id="SSF56300">
    <property type="entry name" value="Metallo-dependent phosphatases"/>
    <property type="match status" value="1"/>
</dbReference>
<feature type="domain" description="Calcineurin-like phosphoesterase" evidence="2">
    <location>
        <begin position="60"/>
        <end position="168"/>
    </location>
</feature>
<evidence type="ECO:0000313" key="3">
    <source>
        <dbReference type="EMBL" id="KAK9825447.1"/>
    </source>
</evidence>
<reference evidence="3 4" key="1">
    <citation type="journal article" date="2024" name="Nat. Commun.">
        <title>Phylogenomics reveals the evolutionary origins of lichenization in chlorophyte algae.</title>
        <authorList>
            <person name="Puginier C."/>
            <person name="Libourel C."/>
            <person name="Otte J."/>
            <person name="Skaloud P."/>
            <person name="Haon M."/>
            <person name="Grisel S."/>
            <person name="Petersen M."/>
            <person name="Berrin J.G."/>
            <person name="Delaux P.M."/>
            <person name="Dal Grande F."/>
            <person name="Keller J."/>
        </authorList>
    </citation>
    <scope>NUCLEOTIDE SEQUENCE [LARGE SCALE GENOMIC DNA]</scope>
    <source>
        <strain evidence="3 4">SAG 245.80</strain>
    </source>
</reference>
<dbReference type="Pfam" id="PF00149">
    <property type="entry name" value="Metallophos"/>
    <property type="match status" value="1"/>
</dbReference>
<dbReference type="Proteomes" id="UP001445335">
    <property type="component" value="Unassembled WGS sequence"/>
</dbReference>
<organism evidence="3 4">
    <name type="scientific">Elliptochloris bilobata</name>
    <dbReference type="NCBI Taxonomy" id="381761"/>
    <lineage>
        <taxon>Eukaryota</taxon>
        <taxon>Viridiplantae</taxon>
        <taxon>Chlorophyta</taxon>
        <taxon>core chlorophytes</taxon>
        <taxon>Trebouxiophyceae</taxon>
        <taxon>Trebouxiophyceae incertae sedis</taxon>
        <taxon>Elliptochloris clade</taxon>
        <taxon>Elliptochloris</taxon>
    </lineage>
</organism>
<accession>A0AAW1QVD7</accession>
<dbReference type="InterPro" id="IPR029052">
    <property type="entry name" value="Metallo-depent_PP-like"/>
</dbReference>
<dbReference type="GO" id="GO:0016787">
    <property type="term" value="F:hydrolase activity"/>
    <property type="evidence" value="ECO:0007669"/>
    <property type="project" value="InterPro"/>
</dbReference>
<comment type="caution">
    <text evidence="3">The sequence shown here is derived from an EMBL/GenBank/DDBJ whole genome shotgun (WGS) entry which is preliminary data.</text>
</comment>
<feature type="region of interest" description="Disordered" evidence="1">
    <location>
        <begin position="357"/>
        <end position="404"/>
    </location>
</feature>
<protein>
    <recommendedName>
        <fullName evidence="2">Calcineurin-like phosphoesterase domain-containing protein</fullName>
    </recommendedName>
</protein>
<gene>
    <name evidence="3" type="ORF">WJX81_001287</name>
</gene>
<evidence type="ECO:0000313" key="4">
    <source>
        <dbReference type="Proteomes" id="UP001445335"/>
    </source>
</evidence>
<dbReference type="Gene3D" id="3.60.21.10">
    <property type="match status" value="1"/>
</dbReference>
<dbReference type="PANTHER" id="PTHR47680:SF2">
    <property type="entry name" value="SHEWANELLA-LIKE PROTEIN PHOSPHATASE 2"/>
    <property type="match status" value="1"/>
</dbReference>
<dbReference type="InterPro" id="IPR004843">
    <property type="entry name" value="Calcineurin-like_PHP"/>
</dbReference>
<evidence type="ECO:0000259" key="2">
    <source>
        <dbReference type="Pfam" id="PF00149"/>
    </source>
</evidence>
<proteinExistence type="predicted"/>
<name>A0AAW1QVD7_9CHLO</name>
<dbReference type="PANTHER" id="PTHR47680">
    <property type="entry name" value="SHEWANELLA-LIKE PROTEIN PHOSPHATASE 2"/>
    <property type="match status" value="1"/>
</dbReference>